<dbReference type="Proteomes" id="UP000184241">
    <property type="component" value="Unassembled WGS sequence"/>
</dbReference>
<dbReference type="PANTHER" id="PTHR36834">
    <property type="entry name" value="MEMBRANE PROTEIN-RELATED"/>
    <property type="match status" value="1"/>
</dbReference>
<feature type="transmembrane region" description="Helical" evidence="1">
    <location>
        <begin position="148"/>
        <end position="168"/>
    </location>
</feature>
<dbReference type="AlphaFoldDB" id="A0A1M5W267"/>
<keyword evidence="1" id="KW-1133">Transmembrane helix</keyword>
<proteinExistence type="predicted"/>
<gene>
    <name evidence="3" type="ORF">SAMN02745941_00882</name>
</gene>
<accession>A0A1M5W267</accession>
<feature type="transmembrane region" description="Helical" evidence="1">
    <location>
        <begin position="12"/>
        <end position="34"/>
    </location>
</feature>
<feature type="transmembrane region" description="Helical" evidence="1">
    <location>
        <begin position="60"/>
        <end position="81"/>
    </location>
</feature>
<protein>
    <submittedName>
        <fullName evidence="3">VanZ like family protein</fullName>
    </submittedName>
</protein>
<dbReference type="PANTHER" id="PTHR36834:SF2">
    <property type="entry name" value="MEMBRANE PROTEIN"/>
    <property type="match status" value="1"/>
</dbReference>
<evidence type="ECO:0000256" key="1">
    <source>
        <dbReference type="SAM" id="Phobius"/>
    </source>
</evidence>
<evidence type="ECO:0000313" key="4">
    <source>
        <dbReference type="Proteomes" id="UP000184241"/>
    </source>
</evidence>
<reference evidence="3 4" key="1">
    <citation type="submission" date="2016-11" db="EMBL/GenBank/DDBJ databases">
        <authorList>
            <person name="Jaros S."/>
            <person name="Januszkiewicz K."/>
            <person name="Wedrychowicz H."/>
        </authorList>
    </citation>
    <scope>NUCLEOTIDE SEQUENCE [LARGE SCALE GENOMIC DNA]</scope>
    <source>
        <strain evidence="3 4">DSM 6191</strain>
    </source>
</reference>
<organism evidence="3 4">
    <name type="scientific">Clostridium intestinale DSM 6191</name>
    <dbReference type="NCBI Taxonomy" id="1121320"/>
    <lineage>
        <taxon>Bacteria</taxon>
        <taxon>Bacillati</taxon>
        <taxon>Bacillota</taxon>
        <taxon>Clostridia</taxon>
        <taxon>Eubacteriales</taxon>
        <taxon>Clostridiaceae</taxon>
        <taxon>Clostridium</taxon>
    </lineage>
</organism>
<sequence length="178" mass="20482">MEISNRKAGIKLTKILFIIYMIALFWIIVFKFNIHLPSLRNMRSINLIPFSEPLILNGRLAFGEMIMNVVIFIPLGVYAGILFKRWSIWRRIILFFLISLVCEVSQYILNIGASDITDIINNTLGGIIGLIIYKIIEKLLKNGVKVEKFINISASIGTVLMILFLSLLKINNIWLFRH</sequence>
<evidence type="ECO:0000313" key="3">
    <source>
        <dbReference type="EMBL" id="SHH81324.1"/>
    </source>
</evidence>
<dbReference type="EMBL" id="FQXU01000004">
    <property type="protein sequence ID" value="SHH81324.1"/>
    <property type="molecule type" value="Genomic_DNA"/>
</dbReference>
<evidence type="ECO:0000259" key="2">
    <source>
        <dbReference type="Pfam" id="PF04892"/>
    </source>
</evidence>
<feature type="transmembrane region" description="Helical" evidence="1">
    <location>
        <begin position="93"/>
        <end position="113"/>
    </location>
</feature>
<name>A0A1M5W267_9CLOT</name>
<keyword evidence="1" id="KW-0472">Membrane</keyword>
<dbReference type="InterPro" id="IPR053150">
    <property type="entry name" value="Teicoplanin_resist-assoc"/>
</dbReference>
<feature type="transmembrane region" description="Helical" evidence="1">
    <location>
        <begin position="119"/>
        <end position="136"/>
    </location>
</feature>
<keyword evidence="1" id="KW-0812">Transmembrane</keyword>
<feature type="domain" description="VanZ-like" evidence="2">
    <location>
        <begin position="17"/>
        <end position="136"/>
    </location>
</feature>
<dbReference type="RefSeq" id="WP_073017113.1">
    <property type="nucleotide sequence ID" value="NZ_FQXU01000004.1"/>
</dbReference>
<dbReference type="InterPro" id="IPR006976">
    <property type="entry name" value="VanZ-like"/>
</dbReference>
<dbReference type="Pfam" id="PF04892">
    <property type="entry name" value="VanZ"/>
    <property type="match status" value="1"/>
</dbReference>